<comment type="catalytic activity">
    <reaction evidence="1">
        <text>ATP + protein L-histidine = ADP + protein N-phospho-L-histidine.</text>
        <dbReference type="EC" id="2.7.13.3"/>
    </reaction>
</comment>
<keyword evidence="6" id="KW-0004">4Fe-4S</keyword>
<feature type="transmembrane region" description="Helical" evidence="16">
    <location>
        <begin position="12"/>
        <end position="27"/>
    </location>
</feature>
<dbReference type="InterPro" id="IPR005467">
    <property type="entry name" value="His_kinase_dom"/>
</dbReference>
<dbReference type="Gene3D" id="1.20.5.1930">
    <property type="match status" value="1"/>
</dbReference>
<comment type="function">
    <text evidence="14">Member of the two-component regulatory system NreB/NreC involved in the control of dissimilatory nitrate/nitrite reduction in response to oxygen. NreB functions as a direct oxygen sensor histidine kinase which is autophosphorylated, in the absence of oxygen, probably at the conserved histidine residue, and transfers its phosphate group probably to a conserved aspartate residue of NreC. NreB/NreC activates the expression of the nitrate (narGHJI) and nitrite (nir) reductase operons, as well as the putative nitrate transporter gene narT.</text>
</comment>
<dbReference type="PROSITE" id="PS50109">
    <property type="entry name" value="HIS_KIN"/>
    <property type="match status" value="1"/>
</dbReference>
<evidence type="ECO:0000256" key="5">
    <source>
        <dbReference type="ARBA" id="ARBA00017322"/>
    </source>
</evidence>
<dbReference type="GO" id="GO:0046872">
    <property type="term" value="F:metal ion binding"/>
    <property type="evidence" value="ECO:0007669"/>
    <property type="project" value="UniProtKB-KW"/>
</dbReference>
<dbReference type="Pfam" id="PF02518">
    <property type="entry name" value="HATPase_c"/>
    <property type="match status" value="1"/>
</dbReference>
<evidence type="ECO:0000256" key="9">
    <source>
        <dbReference type="ARBA" id="ARBA00022723"/>
    </source>
</evidence>
<evidence type="ECO:0000256" key="13">
    <source>
        <dbReference type="ARBA" id="ARBA00023014"/>
    </source>
</evidence>
<dbReference type="Pfam" id="PF07730">
    <property type="entry name" value="HisKA_3"/>
    <property type="match status" value="1"/>
</dbReference>
<proteinExistence type="predicted"/>
<dbReference type="PIRSF" id="PIRSF037434">
    <property type="entry name" value="STHK_ChrS"/>
    <property type="match status" value="1"/>
</dbReference>
<dbReference type="Proteomes" id="UP000530928">
    <property type="component" value="Unassembled WGS sequence"/>
</dbReference>
<evidence type="ECO:0000256" key="14">
    <source>
        <dbReference type="ARBA" id="ARBA00024827"/>
    </source>
</evidence>
<feature type="transmembrane region" description="Helical" evidence="16">
    <location>
        <begin position="102"/>
        <end position="123"/>
    </location>
</feature>
<dbReference type="InterPro" id="IPR011712">
    <property type="entry name" value="Sig_transdc_His_kin_sub3_dim/P"/>
</dbReference>
<comment type="caution">
    <text evidence="18">The sequence shown here is derived from an EMBL/GenBank/DDBJ whole genome shotgun (WGS) entry which is preliminary data.</text>
</comment>
<reference evidence="18 19" key="1">
    <citation type="submission" date="2020-07" db="EMBL/GenBank/DDBJ databases">
        <title>Genomic Encyclopedia of Type Strains, Phase IV (KMG-IV): sequencing the most valuable type-strain genomes for metagenomic binning, comparative biology and taxonomic classification.</title>
        <authorList>
            <person name="Goeker M."/>
        </authorList>
    </citation>
    <scope>NUCLEOTIDE SEQUENCE [LARGE SCALE GENOMIC DNA]</scope>
    <source>
        <strain evidence="18 19">DSM 45533</strain>
    </source>
</reference>
<dbReference type="InterPro" id="IPR017205">
    <property type="entry name" value="Sig_transdc_His_kinase_ChrS"/>
</dbReference>
<evidence type="ECO:0000256" key="12">
    <source>
        <dbReference type="ARBA" id="ARBA00023012"/>
    </source>
</evidence>
<evidence type="ECO:0000256" key="15">
    <source>
        <dbReference type="ARBA" id="ARBA00030800"/>
    </source>
</evidence>
<dbReference type="InterPro" id="IPR036890">
    <property type="entry name" value="HATPase_C_sf"/>
</dbReference>
<dbReference type="AlphaFoldDB" id="A0A7W0CTE6"/>
<accession>A0A7W0CTE6</accession>
<dbReference type="PANTHER" id="PTHR24421">
    <property type="entry name" value="NITRATE/NITRITE SENSOR PROTEIN NARX-RELATED"/>
    <property type="match status" value="1"/>
</dbReference>
<dbReference type="Gene3D" id="3.30.565.10">
    <property type="entry name" value="Histidine kinase-like ATPase, C-terminal domain"/>
    <property type="match status" value="1"/>
</dbReference>
<evidence type="ECO:0000256" key="16">
    <source>
        <dbReference type="SAM" id="Phobius"/>
    </source>
</evidence>
<keyword evidence="16" id="KW-0472">Membrane</keyword>
<gene>
    <name evidence="18" type="ORF">HNR30_008413</name>
</gene>
<feature type="transmembrane region" description="Helical" evidence="16">
    <location>
        <begin position="129"/>
        <end position="149"/>
    </location>
</feature>
<evidence type="ECO:0000256" key="10">
    <source>
        <dbReference type="ARBA" id="ARBA00022777"/>
    </source>
</evidence>
<evidence type="ECO:0000256" key="2">
    <source>
        <dbReference type="ARBA" id="ARBA00001966"/>
    </source>
</evidence>
<evidence type="ECO:0000259" key="17">
    <source>
        <dbReference type="PROSITE" id="PS50109"/>
    </source>
</evidence>
<dbReference type="InterPro" id="IPR004358">
    <property type="entry name" value="Sig_transdc_His_kin-like_C"/>
</dbReference>
<evidence type="ECO:0000256" key="4">
    <source>
        <dbReference type="ARBA" id="ARBA00012438"/>
    </source>
</evidence>
<dbReference type="GO" id="GO:0046983">
    <property type="term" value="F:protein dimerization activity"/>
    <property type="evidence" value="ECO:0007669"/>
    <property type="project" value="InterPro"/>
</dbReference>
<dbReference type="SMART" id="SM00387">
    <property type="entry name" value="HATPase_c"/>
    <property type="match status" value="1"/>
</dbReference>
<feature type="domain" description="Histidine kinase" evidence="17">
    <location>
        <begin position="258"/>
        <end position="346"/>
    </location>
</feature>
<keyword evidence="7" id="KW-0963">Cytoplasm</keyword>
<keyword evidence="12" id="KW-0902">Two-component regulatory system</keyword>
<dbReference type="EC" id="2.7.13.3" evidence="4"/>
<keyword evidence="11" id="KW-0408">Iron</keyword>
<keyword evidence="16" id="KW-0812">Transmembrane</keyword>
<dbReference type="GO" id="GO:0000155">
    <property type="term" value="F:phosphorelay sensor kinase activity"/>
    <property type="evidence" value="ECO:0007669"/>
    <property type="project" value="InterPro"/>
</dbReference>
<name>A0A7W0CTE6_9ACTN</name>
<keyword evidence="9" id="KW-0479">Metal-binding</keyword>
<keyword evidence="13" id="KW-0411">Iron-sulfur</keyword>
<evidence type="ECO:0000256" key="1">
    <source>
        <dbReference type="ARBA" id="ARBA00000085"/>
    </source>
</evidence>
<evidence type="ECO:0000256" key="6">
    <source>
        <dbReference type="ARBA" id="ARBA00022485"/>
    </source>
</evidence>
<sequence>MENVWLNRVMNAGFYLLLIASASRLLFRHALDGQTVLALVIAAMLGLIYTLGTLYWQRLSHKVRLFWLGSLLVCWLILVEVAPSFSWCAVPLLFMCMRLLSVRMLIVATTVLTAVVVAVQIYLGDRFDPSQILAPIGVAAMTIAVFLEIRRAGVLLERERLSREIHDTIAQGLTSQRMLLQAADLVWDSDPGKARDYVRQAERASGEYLEEARRFVRDLAPAALGGQSLAEALTELNPGDFRLEGTPYPIDPAAEAALLRIAQGALANAREHANATRIVVTLSYLPDAVSLDVVDDGAGFDLDAPSAPGRGYGLKAMRNRVAELGGTLVVESVPGEGTAVAARIPA</sequence>
<keyword evidence="8" id="KW-0808">Transferase</keyword>
<comment type="cofactor">
    <cofactor evidence="2">
        <name>[4Fe-4S] cluster</name>
        <dbReference type="ChEBI" id="CHEBI:49883"/>
    </cofactor>
</comment>
<dbReference type="InterPro" id="IPR003594">
    <property type="entry name" value="HATPase_dom"/>
</dbReference>
<organism evidence="18 19">
    <name type="scientific">Nonomuraea soli</name>
    <dbReference type="NCBI Taxonomy" id="1032476"/>
    <lineage>
        <taxon>Bacteria</taxon>
        <taxon>Bacillati</taxon>
        <taxon>Actinomycetota</taxon>
        <taxon>Actinomycetes</taxon>
        <taxon>Streptosporangiales</taxon>
        <taxon>Streptosporangiaceae</taxon>
        <taxon>Nonomuraea</taxon>
    </lineage>
</organism>
<keyword evidence="16" id="KW-1133">Transmembrane helix</keyword>
<keyword evidence="19" id="KW-1185">Reference proteome</keyword>
<evidence type="ECO:0000313" key="19">
    <source>
        <dbReference type="Proteomes" id="UP000530928"/>
    </source>
</evidence>
<dbReference type="InterPro" id="IPR050482">
    <property type="entry name" value="Sensor_HK_TwoCompSys"/>
</dbReference>
<keyword evidence="10 18" id="KW-0418">Kinase</keyword>
<comment type="subcellular location">
    <subcellularLocation>
        <location evidence="3">Cytoplasm</location>
    </subcellularLocation>
</comment>
<evidence type="ECO:0000256" key="7">
    <source>
        <dbReference type="ARBA" id="ARBA00022490"/>
    </source>
</evidence>
<dbReference type="GO" id="GO:0051539">
    <property type="term" value="F:4 iron, 4 sulfur cluster binding"/>
    <property type="evidence" value="ECO:0007669"/>
    <property type="project" value="UniProtKB-KW"/>
</dbReference>
<evidence type="ECO:0000256" key="3">
    <source>
        <dbReference type="ARBA" id="ARBA00004496"/>
    </source>
</evidence>
<dbReference type="PRINTS" id="PR00344">
    <property type="entry name" value="BCTRLSENSOR"/>
</dbReference>
<dbReference type="PANTHER" id="PTHR24421:SF62">
    <property type="entry name" value="SENSORY TRANSDUCTION HISTIDINE KINASE"/>
    <property type="match status" value="1"/>
</dbReference>
<protein>
    <recommendedName>
        <fullName evidence="5">Oxygen sensor histidine kinase NreB</fullName>
        <ecNumber evidence="4">2.7.13.3</ecNumber>
    </recommendedName>
    <alternativeName>
        <fullName evidence="15">Nitrogen regulation protein B</fullName>
    </alternativeName>
</protein>
<evidence type="ECO:0000256" key="11">
    <source>
        <dbReference type="ARBA" id="ARBA00023004"/>
    </source>
</evidence>
<evidence type="ECO:0000256" key="8">
    <source>
        <dbReference type="ARBA" id="ARBA00022679"/>
    </source>
</evidence>
<dbReference type="SUPFAM" id="SSF55874">
    <property type="entry name" value="ATPase domain of HSP90 chaperone/DNA topoisomerase II/histidine kinase"/>
    <property type="match status" value="1"/>
</dbReference>
<dbReference type="GO" id="GO:0005737">
    <property type="term" value="C:cytoplasm"/>
    <property type="evidence" value="ECO:0007669"/>
    <property type="project" value="UniProtKB-SubCell"/>
</dbReference>
<dbReference type="CDD" id="cd16917">
    <property type="entry name" value="HATPase_UhpB-NarQ-NarX-like"/>
    <property type="match status" value="1"/>
</dbReference>
<feature type="transmembrane region" description="Helical" evidence="16">
    <location>
        <begin position="68"/>
        <end position="90"/>
    </location>
</feature>
<dbReference type="EMBL" id="JACDUR010000010">
    <property type="protein sequence ID" value="MBA2897017.1"/>
    <property type="molecule type" value="Genomic_DNA"/>
</dbReference>
<dbReference type="GO" id="GO:0016020">
    <property type="term" value="C:membrane"/>
    <property type="evidence" value="ECO:0007669"/>
    <property type="project" value="InterPro"/>
</dbReference>
<feature type="transmembrane region" description="Helical" evidence="16">
    <location>
        <begin position="36"/>
        <end position="56"/>
    </location>
</feature>
<dbReference type="RefSeq" id="WP_181615742.1">
    <property type="nucleotide sequence ID" value="NZ_BAABAM010000010.1"/>
</dbReference>
<evidence type="ECO:0000313" key="18">
    <source>
        <dbReference type="EMBL" id="MBA2897017.1"/>
    </source>
</evidence>